<dbReference type="SUPFAM" id="SSF51120">
    <property type="entry name" value="beta-Roll"/>
    <property type="match status" value="1"/>
</dbReference>
<dbReference type="Gene3D" id="1.20.144.10">
    <property type="entry name" value="Phosphatidic acid phosphatase type 2/haloperoxidase"/>
    <property type="match status" value="1"/>
</dbReference>
<dbReference type="CDD" id="cd03398">
    <property type="entry name" value="PAP2_haloperoxidase"/>
    <property type="match status" value="1"/>
</dbReference>
<dbReference type="Gene3D" id="2.150.10.10">
    <property type="entry name" value="Serralysin-like metalloprotease, C-terminal"/>
    <property type="match status" value="2"/>
</dbReference>
<dbReference type="PANTHER" id="PTHR34599">
    <property type="entry name" value="PEROXIDASE-RELATED"/>
    <property type="match status" value="1"/>
</dbReference>
<dbReference type="Gene3D" id="1.10.606.10">
    <property type="entry name" value="Vanadium-containing Chloroperoxidase, domain 2"/>
    <property type="match status" value="1"/>
</dbReference>
<dbReference type="Pfam" id="PF00353">
    <property type="entry name" value="HemolysinCabind"/>
    <property type="match status" value="1"/>
</dbReference>
<dbReference type="AlphaFoldDB" id="A0A517YA83"/>
<proteinExistence type="predicted"/>
<dbReference type="KEGG" id="aagg:ETAA8_21850"/>
<dbReference type="InterPro" id="IPR011049">
    <property type="entry name" value="Serralysin-like_metalloprot_C"/>
</dbReference>
<dbReference type="InterPro" id="IPR016119">
    <property type="entry name" value="Br/Cl_peroxidase_C"/>
</dbReference>
<accession>A0A517YA83</accession>
<name>A0A517YA83_9BACT</name>
<gene>
    <name evidence="1" type="primary">cya_2</name>
    <name evidence="1" type="ORF">ETAA8_21850</name>
</gene>
<dbReference type="InterPro" id="IPR001343">
    <property type="entry name" value="Hemolysn_Ca-bd"/>
</dbReference>
<dbReference type="InterPro" id="IPR052559">
    <property type="entry name" value="V-haloperoxidase"/>
</dbReference>
<organism evidence="1 2">
    <name type="scientific">Anatilimnocola aggregata</name>
    <dbReference type="NCBI Taxonomy" id="2528021"/>
    <lineage>
        <taxon>Bacteria</taxon>
        <taxon>Pseudomonadati</taxon>
        <taxon>Planctomycetota</taxon>
        <taxon>Planctomycetia</taxon>
        <taxon>Pirellulales</taxon>
        <taxon>Pirellulaceae</taxon>
        <taxon>Anatilimnocola</taxon>
    </lineage>
</organism>
<dbReference type="GO" id="GO:0004601">
    <property type="term" value="F:peroxidase activity"/>
    <property type="evidence" value="ECO:0007669"/>
    <property type="project" value="InterPro"/>
</dbReference>
<dbReference type="PANTHER" id="PTHR34599:SF1">
    <property type="entry name" value="PHOSPHATIDIC ACID PHOSPHATASE TYPE 2_HALOPEROXIDASE DOMAIN-CONTAINING PROTEIN"/>
    <property type="match status" value="1"/>
</dbReference>
<protein>
    <submittedName>
        <fullName evidence="1">Bifunctional hemolysin/adenylate cyclase</fullName>
    </submittedName>
</protein>
<evidence type="ECO:0000313" key="1">
    <source>
        <dbReference type="EMBL" id="QDU27101.1"/>
    </source>
</evidence>
<dbReference type="InterPro" id="IPR018511">
    <property type="entry name" value="Hemolysin-typ_Ca-bd_CS"/>
</dbReference>
<sequence>MANHLRAQSTLSQSHKSQVKQLRRKMFLETLEPREMFAADAVLTWNEYLHEVVRTDNAQMGPTRSSRAYAMVHLAIYDAVNAIDHGHTPYLLTEQASSTASIDAAVAAAASAVIKELYPEKSALVDGWYADELDAITDGPEEDEGVYIGEAAAEAMLGLRDADGSNAVKAYKVNKAVGHWRPDPTILGTPQMALDPAWGKVTPFIINTTNDYHIPAPPKLTSAEYAAAYNEVKEYGALNSTVRTPDQTEIGIFWAYDRKNFGPPLVLYNQNMADIAAVQGNDVVENARLFALGNVAMADAGVVIWDYKYRYEFWRPVSAIREGAKDNNPLTTGDPTWVPLGAPGDPLNNIPDFTPPFPAYGSGHAGFGAALFQVLENFYGDDALPFTLHSDEGGGLSRNYTSYDQAAWENGKSRIYLGVHWDFDNQLAQQQGRGIADFVTEKLFLPIDGTETVLSVRKNGGGLQSIALADDANVLIKRVGANVQVIDQSTSTVLCNVPMAKMEHIVLDVRNGQQNMLTIDLNAGPLPTPFTIDVLGGTGDGDSVVVLGSARAELLRLHGDELSLGAQSPTIYLPGVEVVTLAGKAGNDSFHLLGNQTGRSINLQGDSGNDVYKIGTHGAAIVITDSAGTDTLDFSFATAAVEVDLALSAGQVQPDVGDNTLQLTGLIDNLDGSAFDDKLFGNTLGNRIRGFAGNDILRGEGGNDVVDGGEGEDIILGGVGSDKIYGGLGRDLLIGGLGIDALDGGGGAGNEDILIGGTTAFDLDEAALLDIMAEWTSANSNIDRVNNLKDGSGVAPKNNGDTYLNLTTVFNDNAIDSLFYSPGDLMFKFNPDLQKKG</sequence>
<dbReference type="RefSeq" id="WP_145087974.1">
    <property type="nucleotide sequence ID" value="NZ_CP036274.1"/>
</dbReference>
<dbReference type="SUPFAM" id="SSF48317">
    <property type="entry name" value="Acid phosphatase/Vanadium-dependent haloperoxidase"/>
    <property type="match status" value="1"/>
</dbReference>
<dbReference type="InterPro" id="IPR036938">
    <property type="entry name" value="PAP2/HPO_sf"/>
</dbReference>
<dbReference type="EMBL" id="CP036274">
    <property type="protein sequence ID" value="QDU27101.1"/>
    <property type="molecule type" value="Genomic_DNA"/>
</dbReference>
<keyword evidence="2" id="KW-1185">Reference proteome</keyword>
<reference evidence="1 2" key="1">
    <citation type="submission" date="2019-02" db="EMBL/GenBank/DDBJ databases">
        <title>Deep-cultivation of Planctomycetes and their phenomic and genomic characterization uncovers novel biology.</title>
        <authorList>
            <person name="Wiegand S."/>
            <person name="Jogler M."/>
            <person name="Boedeker C."/>
            <person name="Pinto D."/>
            <person name="Vollmers J."/>
            <person name="Rivas-Marin E."/>
            <person name="Kohn T."/>
            <person name="Peeters S.H."/>
            <person name="Heuer A."/>
            <person name="Rast P."/>
            <person name="Oberbeckmann S."/>
            <person name="Bunk B."/>
            <person name="Jeske O."/>
            <person name="Meyerdierks A."/>
            <person name="Storesund J.E."/>
            <person name="Kallscheuer N."/>
            <person name="Luecker S."/>
            <person name="Lage O.M."/>
            <person name="Pohl T."/>
            <person name="Merkel B.J."/>
            <person name="Hornburger P."/>
            <person name="Mueller R.-W."/>
            <person name="Bruemmer F."/>
            <person name="Labrenz M."/>
            <person name="Spormann A.M."/>
            <person name="Op den Camp H."/>
            <person name="Overmann J."/>
            <person name="Amann R."/>
            <person name="Jetten M.S.M."/>
            <person name="Mascher T."/>
            <person name="Medema M.H."/>
            <person name="Devos D.P."/>
            <person name="Kaster A.-K."/>
            <person name="Ovreas L."/>
            <person name="Rohde M."/>
            <person name="Galperin M.Y."/>
            <person name="Jogler C."/>
        </authorList>
    </citation>
    <scope>NUCLEOTIDE SEQUENCE [LARGE SCALE GENOMIC DNA]</scope>
    <source>
        <strain evidence="1 2">ETA_A8</strain>
    </source>
</reference>
<dbReference type="Proteomes" id="UP000315017">
    <property type="component" value="Chromosome"/>
</dbReference>
<evidence type="ECO:0000313" key="2">
    <source>
        <dbReference type="Proteomes" id="UP000315017"/>
    </source>
</evidence>
<dbReference type="OrthoDB" id="7793240at2"/>
<dbReference type="PRINTS" id="PR00313">
    <property type="entry name" value="CABNDNGRPT"/>
</dbReference>
<dbReference type="PROSITE" id="PS00330">
    <property type="entry name" value="HEMOLYSIN_CALCIUM"/>
    <property type="match status" value="2"/>
</dbReference>
<dbReference type="GO" id="GO:0005509">
    <property type="term" value="F:calcium ion binding"/>
    <property type="evidence" value="ECO:0007669"/>
    <property type="project" value="InterPro"/>
</dbReference>